<name>A0A402BI70_9CHLR</name>
<reference evidence="3" key="1">
    <citation type="submission" date="2018-12" db="EMBL/GenBank/DDBJ databases">
        <title>Tengunoibacter tsumagoiensis gen. nov., sp. nov., Dictyobacter kobayashii sp. nov., D. alpinus sp. nov., and D. joshuensis sp. nov. and description of Dictyobacteraceae fam. nov. within the order Ktedonobacterales isolated from Tengu-no-mugimeshi.</title>
        <authorList>
            <person name="Wang C.M."/>
            <person name="Zheng Y."/>
            <person name="Sakai Y."/>
            <person name="Toyoda A."/>
            <person name="Minakuchi Y."/>
            <person name="Abe K."/>
            <person name="Yokota A."/>
            <person name="Yabe S."/>
        </authorList>
    </citation>
    <scope>NUCLEOTIDE SEQUENCE [LARGE SCALE GENOMIC DNA]</scope>
    <source>
        <strain evidence="3">Uno16</strain>
    </source>
</reference>
<dbReference type="RefSeq" id="WP_126631037.1">
    <property type="nucleotide sequence ID" value="NZ_BIFT01000002.1"/>
</dbReference>
<sequence length="239" mass="26974">MPKDTKKFINPLLRPSQTSEARPAVQTSPENEPVHEEIQAPNVPVVNNVEHEAAPASVVVEPIKSEDPPLDPQIKENTPKGTRLAPEFSNSNEAAIEESNSIRNSETSRESARTKTEPKSRASTERSAEVSAPRSGQVTARREPATLNRAGTERTDRASANRKFDDDLTELDPLDEDDRANAKRRRNIQSFESTHERITLWMDKRLKQRFEDLAFQRELPKTALINEAVTALLQKYEDR</sequence>
<feature type="compositionally biased region" description="Acidic residues" evidence="1">
    <location>
        <begin position="167"/>
        <end position="178"/>
    </location>
</feature>
<dbReference type="Proteomes" id="UP000287171">
    <property type="component" value="Unassembled WGS sequence"/>
</dbReference>
<feature type="compositionally biased region" description="Polar residues" evidence="1">
    <location>
        <begin position="88"/>
        <end position="105"/>
    </location>
</feature>
<feature type="region of interest" description="Disordered" evidence="1">
    <location>
        <begin position="1"/>
        <end position="40"/>
    </location>
</feature>
<evidence type="ECO:0000313" key="2">
    <source>
        <dbReference type="EMBL" id="GCE31020.1"/>
    </source>
</evidence>
<protein>
    <submittedName>
        <fullName evidence="2">Uncharacterized protein</fullName>
    </submittedName>
</protein>
<proteinExistence type="predicted"/>
<accession>A0A402BI70</accession>
<feature type="compositionally biased region" description="Basic and acidic residues" evidence="1">
    <location>
        <begin position="151"/>
        <end position="166"/>
    </location>
</feature>
<gene>
    <name evidence="2" type="ORF">KDA_65040</name>
</gene>
<feature type="compositionally biased region" description="Polar residues" evidence="1">
    <location>
        <begin position="15"/>
        <end position="30"/>
    </location>
</feature>
<feature type="region of interest" description="Disordered" evidence="1">
    <location>
        <begin position="56"/>
        <end position="185"/>
    </location>
</feature>
<evidence type="ECO:0000256" key="1">
    <source>
        <dbReference type="SAM" id="MobiDB-lite"/>
    </source>
</evidence>
<dbReference type="OrthoDB" id="166957at2"/>
<feature type="compositionally biased region" description="Basic and acidic residues" evidence="1">
    <location>
        <begin position="106"/>
        <end position="128"/>
    </location>
</feature>
<keyword evidence="3" id="KW-1185">Reference proteome</keyword>
<dbReference type="AlphaFoldDB" id="A0A402BI70"/>
<feature type="compositionally biased region" description="Basic and acidic residues" evidence="1">
    <location>
        <begin position="63"/>
        <end position="78"/>
    </location>
</feature>
<comment type="caution">
    <text evidence="2">The sequence shown here is derived from an EMBL/GenBank/DDBJ whole genome shotgun (WGS) entry which is preliminary data.</text>
</comment>
<evidence type="ECO:0000313" key="3">
    <source>
        <dbReference type="Proteomes" id="UP000287171"/>
    </source>
</evidence>
<dbReference type="EMBL" id="BIFT01000002">
    <property type="protein sequence ID" value="GCE31020.1"/>
    <property type="molecule type" value="Genomic_DNA"/>
</dbReference>
<organism evidence="2 3">
    <name type="scientific">Dictyobacter alpinus</name>
    <dbReference type="NCBI Taxonomy" id="2014873"/>
    <lineage>
        <taxon>Bacteria</taxon>
        <taxon>Bacillati</taxon>
        <taxon>Chloroflexota</taxon>
        <taxon>Ktedonobacteria</taxon>
        <taxon>Ktedonobacterales</taxon>
        <taxon>Dictyobacteraceae</taxon>
        <taxon>Dictyobacter</taxon>
    </lineage>
</organism>